<dbReference type="SMART" id="SM00419">
    <property type="entry name" value="HTH_CRP"/>
    <property type="match status" value="1"/>
</dbReference>
<dbReference type="InterPro" id="IPR036390">
    <property type="entry name" value="WH_DNA-bd_sf"/>
</dbReference>
<comment type="caution">
    <text evidence="7">The sequence shown here is derived from an EMBL/GenBank/DDBJ whole genome shotgun (WGS) entry which is preliminary data.</text>
</comment>
<evidence type="ECO:0000313" key="8">
    <source>
        <dbReference type="EMBL" id="GLS65424.1"/>
    </source>
</evidence>
<dbReference type="Gene3D" id="2.60.120.10">
    <property type="entry name" value="Jelly Rolls"/>
    <property type="match status" value="1"/>
</dbReference>
<dbReference type="AlphaFoldDB" id="A0A512J6K5"/>
<evidence type="ECO:0000313" key="9">
    <source>
        <dbReference type="Proteomes" id="UP000321960"/>
    </source>
</evidence>
<dbReference type="GO" id="GO:0005829">
    <property type="term" value="C:cytosol"/>
    <property type="evidence" value="ECO:0007669"/>
    <property type="project" value="TreeGrafter"/>
</dbReference>
<organism evidence="7 9">
    <name type="scientific">Methylobacterium oxalidis</name>
    <dbReference type="NCBI Taxonomy" id="944322"/>
    <lineage>
        <taxon>Bacteria</taxon>
        <taxon>Pseudomonadati</taxon>
        <taxon>Pseudomonadota</taxon>
        <taxon>Alphaproteobacteria</taxon>
        <taxon>Hyphomicrobiales</taxon>
        <taxon>Methylobacteriaceae</taxon>
        <taxon>Methylobacterium</taxon>
    </lineage>
</organism>
<dbReference type="PROSITE" id="PS50042">
    <property type="entry name" value="CNMP_BINDING_3"/>
    <property type="match status" value="1"/>
</dbReference>
<feature type="domain" description="Cyclic nucleotide-binding" evidence="5">
    <location>
        <begin position="45"/>
        <end position="158"/>
    </location>
</feature>
<evidence type="ECO:0000313" key="10">
    <source>
        <dbReference type="Proteomes" id="UP001156856"/>
    </source>
</evidence>
<evidence type="ECO:0000256" key="3">
    <source>
        <dbReference type="ARBA" id="ARBA00023163"/>
    </source>
</evidence>
<reference evidence="8" key="1">
    <citation type="journal article" date="2014" name="Int. J. Syst. Evol. Microbiol.">
        <title>Complete genome of a new Firmicutes species belonging to the dominant human colonic microbiota ('Ruminococcus bicirculans') reveals two chromosomes and a selective capacity to utilize plant glucans.</title>
        <authorList>
            <consortium name="NISC Comparative Sequencing Program"/>
            <person name="Wegmann U."/>
            <person name="Louis P."/>
            <person name="Goesmann A."/>
            <person name="Henrissat B."/>
            <person name="Duncan S.H."/>
            <person name="Flint H.J."/>
        </authorList>
    </citation>
    <scope>NUCLEOTIDE SEQUENCE</scope>
    <source>
        <strain evidence="8">NBRC 107715</strain>
    </source>
</reference>
<dbReference type="InterPro" id="IPR012318">
    <property type="entry name" value="HTH_CRP"/>
</dbReference>
<dbReference type="CDD" id="cd00038">
    <property type="entry name" value="CAP_ED"/>
    <property type="match status" value="1"/>
</dbReference>
<dbReference type="InterPro" id="IPR000595">
    <property type="entry name" value="cNMP-bd_dom"/>
</dbReference>
<feature type="region of interest" description="Disordered" evidence="4">
    <location>
        <begin position="17"/>
        <end position="37"/>
    </location>
</feature>
<keyword evidence="1" id="KW-0805">Transcription regulation</keyword>
<name>A0A512J6K5_9HYPH</name>
<dbReference type="GO" id="GO:0003700">
    <property type="term" value="F:DNA-binding transcription factor activity"/>
    <property type="evidence" value="ECO:0007669"/>
    <property type="project" value="TreeGrafter"/>
</dbReference>
<proteinExistence type="predicted"/>
<evidence type="ECO:0000259" key="6">
    <source>
        <dbReference type="PROSITE" id="PS51063"/>
    </source>
</evidence>
<dbReference type="SMART" id="SM00100">
    <property type="entry name" value="cNMP"/>
    <property type="match status" value="1"/>
</dbReference>
<evidence type="ECO:0000313" key="7">
    <source>
        <dbReference type="EMBL" id="GEP05596.1"/>
    </source>
</evidence>
<feature type="domain" description="HTH crp-type" evidence="6">
    <location>
        <begin position="179"/>
        <end position="245"/>
    </location>
</feature>
<reference evidence="7 9" key="3">
    <citation type="submission" date="2019-07" db="EMBL/GenBank/DDBJ databases">
        <title>Whole genome shotgun sequence of Methylobacterium oxalidis NBRC 107715.</title>
        <authorList>
            <person name="Hosoyama A."/>
            <person name="Uohara A."/>
            <person name="Ohji S."/>
            <person name="Ichikawa N."/>
        </authorList>
    </citation>
    <scope>NUCLEOTIDE SEQUENCE [LARGE SCALE GENOMIC DNA]</scope>
    <source>
        <strain evidence="7 9">NBRC 107715</strain>
    </source>
</reference>
<evidence type="ECO:0000256" key="1">
    <source>
        <dbReference type="ARBA" id="ARBA00023015"/>
    </source>
</evidence>
<reference evidence="10" key="2">
    <citation type="journal article" date="2019" name="Int. J. Syst. Evol. Microbiol.">
        <title>The Global Catalogue of Microorganisms (GCM) 10K type strain sequencing project: providing services to taxonomists for standard genome sequencing and annotation.</title>
        <authorList>
            <consortium name="The Broad Institute Genomics Platform"/>
            <consortium name="The Broad Institute Genome Sequencing Center for Infectious Disease"/>
            <person name="Wu L."/>
            <person name="Ma J."/>
        </authorList>
    </citation>
    <scope>NUCLEOTIDE SEQUENCE [LARGE SCALE GENOMIC DNA]</scope>
    <source>
        <strain evidence="10">NBRC 107715</strain>
    </source>
</reference>
<dbReference type="InterPro" id="IPR050397">
    <property type="entry name" value="Env_Response_Regulators"/>
</dbReference>
<dbReference type="Pfam" id="PF00027">
    <property type="entry name" value="cNMP_binding"/>
    <property type="match status" value="1"/>
</dbReference>
<evidence type="ECO:0000256" key="2">
    <source>
        <dbReference type="ARBA" id="ARBA00023125"/>
    </source>
</evidence>
<feature type="compositionally biased region" description="Low complexity" evidence="4">
    <location>
        <begin position="19"/>
        <end position="28"/>
    </location>
</feature>
<keyword evidence="3" id="KW-0804">Transcription</keyword>
<dbReference type="PANTHER" id="PTHR24567">
    <property type="entry name" value="CRP FAMILY TRANSCRIPTIONAL REGULATORY PROTEIN"/>
    <property type="match status" value="1"/>
</dbReference>
<dbReference type="PROSITE" id="PS51063">
    <property type="entry name" value="HTH_CRP_2"/>
    <property type="match status" value="1"/>
</dbReference>
<evidence type="ECO:0008006" key="11">
    <source>
        <dbReference type="Google" id="ProtNLM"/>
    </source>
</evidence>
<dbReference type="InterPro" id="IPR014710">
    <property type="entry name" value="RmlC-like_jellyroll"/>
</dbReference>
<dbReference type="Proteomes" id="UP001156856">
    <property type="component" value="Unassembled WGS sequence"/>
</dbReference>
<keyword evidence="10" id="KW-1185">Reference proteome</keyword>
<dbReference type="Gene3D" id="1.10.10.10">
    <property type="entry name" value="Winged helix-like DNA-binding domain superfamily/Winged helix DNA-binding domain"/>
    <property type="match status" value="1"/>
</dbReference>
<reference evidence="8" key="4">
    <citation type="submission" date="2023-01" db="EMBL/GenBank/DDBJ databases">
        <title>Draft genome sequence of Methylobacterium oxalidis strain NBRC 107715.</title>
        <authorList>
            <person name="Sun Q."/>
            <person name="Mori K."/>
        </authorList>
    </citation>
    <scope>NUCLEOTIDE SEQUENCE</scope>
    <source>
        <strain evidence="8">NBRC 107715</strain>
    </source>
</reference>
<dbReference type="InterPro" id="IPR018490">
    <property type="entry name" value="cNMP-bd_dom_sf"/>
</dbReference>
<accession>A0A512J6K5</accession>
<dbReference type="RefSeq" id="WP_170267916.1">
    <property type="nucleotide sequence ID" value="NZ_BJZU01000073.1"/>
</dbReference>
<gene>
    <name evidence="8" type="ORF">GCM10007888_38060</name>
    <name evidence="7" type="ORF">MOX02_36340</name>
</gene>
<keyword evidence="2" id="KW-0238">DNA-binding</keyword>
<dbReference type="EMBL" id="BJZU01000073">
    <property type="protein sequence ID" value="GEP05596.1"/>
    <property type="molecule type" value="Genomic_DNA"/>
</dbReference>
<evidence type="ECO:0000256" key="4">
    <source>
        <dbReference type="SAM" id="MobiDB-lite"/>
    </source>
</evidence>
<dbReference type="InterPro" id="IPR036388">
    <property type="entry name" value="WH-like_DNA-bd_sf"/>
</dbReference>
<evidence type="ECO:0000259" key="5">
    <source>
        <dbReference type="PROSITE" id="PS50042"/>
    </source>
</evidence>
<dbReference type="GO" id="GO:0003677">
    <property type="term" value="F:DNA binding"/>
    <property type="evidence" value="ECO:0007669"/>
    <property type="project" value="UniProtKB-KW"/>
</dbReference>
<protein>
    <recommendedName>
        <fullName evidence="11">Crp/Fnr family transcriptional regulator</fullName>
    </recommendedName>
</protein>
<dbReference type="SUPFAM" id="SSF51206">
    <property type="entry name" value="cAMP-binding domain-like"/>
    <property type="match status" value="1"/>
</dbReference>
<dbReference type="SUPFAM" id="SSF46785">
    <property type="entry name" value="Winged helix' DNA-binding domain"/>
    <property type="match status" value="1"/>
</dbReference>
<dbReference type="Proteomes" id="UP000321960">
    <property type="component" value="Unassembled WGS sequence"/>
</dbReference>
<sequence length="303" mass="32901">MIDAQCAESAWGKAATAFSRTSRTNTRPPRLPNGLSEGAESRNTLLAALPEQDFAALRPALEPVVLRRRQVLHERHVPVAHVYFIERGTAALLCRAAGRESAEVGALGRGDLAGVSAVLGTARAPYRCVVQVPGEALRIAAEDLRRVMVGRPALRSLLLAHVQTRLVESAQLMLCNTHHSLDERLARSLLRALDDLDGDEIPLTHRALSQSLSVRRAGVTTALGEMEAAGLIQRGRGRLTVLDRGGLERVACECHRIIRTERRRLVCETVADQDGMWCVGTGLPANSPRTSAPRPGIAHWPVM</sequence>
<dbReference type="PANTHER" id="PTHR24567:SF74">
    <property type="entry name" value="HTH-TYPE TRANSCRIPTIONAL REGULATOR ARCR"/>
    <property type="match status" value="1"/>
</dbReference>
<dbReference type="Pfam" id="PF13545">
    <property type="entry name" value="HTH_Crp_2"/>
    <property type="match status" value="1"/>
</dbReference>
<dbReference type="EMBL" id="BSPK01000072">
    <property type="protein sequence ID" value="GLS65424.1"/>
    <property type="molecule type" value="Genomic_DNA"/>
</dbReference>